<feature type="domain" description="DNA topoisomerase IB N-terminal" evidence="8">
    <location>
        <begin position="26"/>
        <end position="74"/>
    </location>
</feature>
<evidence type="ECO:0000256" key="5">
    <source>
        <dbReference type="ARBA" id="ARBA00023125"/>
    </source>
</evidence>
<evidence type="ECO:0000313" key="10">
    <source>
        <dbReference type="Proteomes" id="UP000030988"/>
    </source>
</evidence>
<keyword evidence="5" id="KW-0238">DNA-binding</keyword>
<evidence type="ECO:0000256" key="6">
    <source>
        <dbReference type="ARBA" id="ARBA00023235"/>
    </source>
</evidence>
<dbReference type="GO" id="GO:0006265">
    <property type="term" value="P:DNA topological change"/>
    <property type="evidence" value="ECO:0007669"/>
    <property type="project" value="InterPro"/>
</dbReference>
<dbReference type="STRING" id="1572751.PK98_08105"/>
<dbReference type="AlphaFoldDB" id="A0A0B2BXR3"/>
<dbReference type="InterPro" id="IPR014711">
    <property type="entry name" value="TopoI_cat_a-hlx-sub_euk"/>
</dbReference>
<name>A0A0B2BXR3_9SPHN</name>
<dbReference type="OrthoDB" id="9778962at2"/>
<dbReference type="InterPro" id="IPR001631">
    <property type="entry name" value="TopoI"/>
</dbReference>
<evidence type="ECO:0000259" key="7">
    <source>
        <dbReference type="Pfam" id="PF01028"/>
    </source>
</evidence>
<feature type="domain" description="DNA topoisomerase I catalytic core eukaryotic-type" evidence="7">
    <location>
        <begin position="87"/>
        <end position="283"/>
    </location>
</feature>
<dbReference type="InterPro" id="IPR049331">
    <property type="entry name" value="Top1B_N_bact"/>
</dbReference>
<evidence type="ECO:0000256" key="3">
    <source>
        <dbReference type="ARBA" id="ARBA00012891"/>
    </source>
</evidence>
<dbReference type="GO" id="GO:0003677">
    <property type="term" value="F:DNA binding"/>
    <property type="evidence" value="ECO:0007669"/>
    <property type="project" value="UniProtKB-KW"/>
</dbReference>
<dbReference type="EC" id="5.6.2.1" evidence="3"/>
<protein>
    <recommendedName>
        <fullName evidence="3">DNA topoisomerase</fullName>
        <ecNumber evidence="3">5.6.2.1</ecNumber>
    </recommendedName>
</protein>
<keyword evidence="10" id="KW-1185">Reference proteome</keyword>
<gene>
    <name evidence="9" type="ORF">PK98_08105</name>
</gene>
<keyword evidence="6 9" id="KW-0413">Isomerase</keyword>
<accession>A0A0B2BXR3</accession>
<dbReference type="InterPro" id="IPR013500">
    <property type="entry name" value="TopoI_cat_euk"/>
</dbReference>
<organism evidence="9 10">
    <name type="scientific">Croceibacterium mercuriale</name>
    <dbReference type="NCBI Taxonomy" id="1572751"/>
    <lineage>
        <taxon>Bacteria</taxon>
        <taxon>Pseudomonadati</taxon>
        <taxon>Pseudomonadota</taxon>
        <taxon>Alphaproteobacteria</taxon>
        <taxon>Sphingomonadales</taxon>
        <taxon>Erythrobacteraceae</taxon>
        <taxon>Croceibacterium</taxon>
    </lineage>
</organism>
<dbReference type="Proteomes" id="UP000030988">
    <property type="component" value="Unassembled WGS sequence"/>
</dbReference>
<evidence type="ECO:0000256" key="4">
    <source>
        <dbReference type="ARBA" id="ARBA00023029"/>
    </source>
</evidence>
<sequence length="339" mass="38103">MTNTPANLIFVDDELPGITRRKAGRGWAYFDATGERIKDRAEIDRLNSIALPPAYVDTWFCPADNGHILATGYDDKGRKQYRYHPVFRTQQEGLKFDGCRTFGELLPLVRKRVETDLSGRTVTRSHAIASVVRLLDLGIVRIGNEAYAKENNSFGATTLRQEHATVSGPRLKLSFRAKSGKQREVTITDKRLAHFVRKMQDLPGQHLFQYLGEDGEVHNVGSDEVNEYLCETMGQHFTAKNFRTWHGSVLAFNMLAGAKAKLTIKALMEEVADKLGNTPAVARRSYVHPAVTALIDDQVTWRETLKLPRRTQWLSREERGLLALLEQSPPAGEMLAEAA</sequence>
<dbReference type="Gene3D" id="3.30.66.10">
    <property type="entry name" value="DNA topoisomerase I domain"/>
    <property type="match status" value="1"/>
</dbReference>
<dbReference type="InterPro" id="IPR011010">
    <property type="entry name" value="DNA_brk_join_enz"/>
</dbReference>
<evidence type="ECO:0000256" key="2">
    <source>
        <dbReference type="ARBA" id="ARBA00006645"/>
    </source>
</evidence>
<keyword evidence="4" id="KW-0799">Topoisomerase</keyword>
<dbReference type="Gene3D" id="3.90.15.10">
    <property type="entry name" value="Topoisomerase I, Chain A, domain 3"/>
    <property type="match status" value="1"/>
</dbReference>
<dbReference type="Gene3D" id="1.10.132.120">
    <property type="match status" value="1"/>
</dbReference>
<comment type="caution">
    <text evidence="9">The sequence shown here is derived from an EMBL/GenBank/DDBJ whole genome shotgun (WGS) entry which is preliminary data.</text>
</comment>
<dbReference type="Pfam" id="PF21338">
    <property type="entry name" value="Top1B_N_bact"/>
    <property type="match status" value="1"/>
</dbReference>
<dbReference type="PROSITE" id="PS52038">
    <property type="entry name" value="TOPO_IB_2"/>
    <property type="match status" value="1"/>
</dbReference>
<dbReference type="PRINTS" id="PR00416">
    <property type="entry name" value="EUTPISMRASEI"/>
</dbReference>
<evidence type="ECO:0000259" key="8">
    <source>
        <dbReference type="Pfam" id="PF21338"/>
    </source>
</evidence>
<evidence type="ECO:0000313" key="9">
    <source>
        <dbReference type="EMBL" id="KHL26398.1"/>
    </source>
</evidence>
<dbReference type="SUPFAM" id="SSF56349">
    <property type="entry name" value="DNA breaking-rejoining enzymes"/>
    <property type="match status" value="1"/>
</dbReference>
<dbReference type="GO" id="GO:0003917">
    <property type="term" value="F:DNA topoisomerase type I (single strand cut, ATP-independent) activity"/>
    <property type="evidence" value="ECO:0007669"/>
    <property type="project" value="UniProtKB-EC"/>
</dbReference>
<comment type="catalytic activity">
    <reaction evidence="1">
        <text>ATP-independent breakage of single-stranded DNA, followed by passage and rejoining.</text>
        <dbReference type="EC" id="5.6.2.1"/>
    </reaction>
</comment>
<dbReference type="InterPro" id="IPR035447">
    <property type="entry name" value="DNA_topo_I_N_sf"/>
</dbReference>
<dbReference type="SUPFAM" id="SSF55869">
    <property type="entry name" value="DNA topoisomerase I domain"/>
    <property type="match status" value="1"/>
</dbReference>
<proteinExistence type="inferred from homology"/>
<dbReference type="RefSeq" id="WP_039095635.1">
    <property type="nucleotide sequence ID" value="NZ_JTDN01000001.1"/>
</dbReference>
<evidence type="ECO:0000256" key="1">
    <source>
        <dbReference type="ARBA" id="ARBA00000213"/>
    </source>
</evidence>
<dbReference type="EMBL" id="JTDN01000001">
    <property type="protein sequence ID" value="KHL26398.1"/>
    <property type="molecule type" value="Genomic_DNA"/>
</dbReference>
<comment type="similarity">
    <text evidence="2">Belongs to the type IB topoisomerase family.</text>
</comment>
<reference evidence="9 10" key="1">
    <citation type="submission" date="2014-11" db="EMBL/GenBank/DDBJ databases">
        <title>Draft genome sequence of Kirrobacter mercurialis.</title>
        <authorList>
            <person name="Coil D.A."/>
            <person name="Eisen J.A."/>
        </authorList>
    </citation>
    <scope>NUCLEOTIDE SEQUENCE [LARGE SCALE GENOMIC DNA]</scope>
    <source>
        <strain evidence="9 10">Coronado</strain>
    </source>
</reference>
<dbReference type="Pfam" id="PF01028">
    <property type="entry name" value="Topoisom_I"/>
    <property type="match status" value="1"/>
</dbReference>